<name>A0ABM0JDV0_APLCA</name>
<dbReference type="Proteomes" id="UP000694888">
    <property type="component" value="Unplaced"/>
</dbReference>
<protein>
    <submittedName>
        <fullName evidence="3">Uncharacterized protein LOC101860787</fullName>
    </submittedName>
</protein>
<feature type="coiled-coil region" evidence="1">
    <location>
        <begin position="10"/>
        <end position="54"/>
    </location>
</feature>
<organism evidence="2 3">
    <name type="scientific">Aplysia californica</name>
    <name type="common">California sea hare</name>
    <dbReference type="NCBI Taxonomy" id="6500"/>
    <lineage>
        <taxon>Eukaryota</taxon>
        <taxon>Metazoa</taxon>
        <taxon>Spiralia</taxon>
        <taxon>Lophotrochozoa</taxon>
        <taxon>Mollusca</taxon>
        <taxon>Gastropoda</taxon>
        <taxon>Heterobranchia</taxon>
        <taxon>Euthyneura</taxon>
        <taxon>Tectipleura</taxon>
        <taxon>Aplysiida</taxon>
        <taxon>Aplysioidea</taxon>
        <taxon>Aplysiidae</taxon>
        <taxon>Aplysia</taxon>
    </lineage>
</organism>
<evidence type="ECO:0000313" key="2">
    <source>
        <dbReference type="Proteomes" id="UP000694888"/>
    </source>
</evidence>
<accession>A0ABM0JDV0</accession>
<evidence type="ECO:0000313" key="3">
    <source>
        <dbReference type="RefSeq" id="XP_005091420.1"/>
    </source>
</evidence>
<keyword evidence="1" id="KW-0175">Coiled coil</keyword>
<sequence>MQSIEALGQLRAARAGRQKERAQCEEIKRQLEKIVALRREKEELCDHLQRLTEGDRNGGPLDTSQDASVSESRSALRDLKEKIAACRVMGPCGLTVLEVDWDCLVVSFTGLWKSVAQSFVLNIASTDGRYKVRATTVPYFIDVHAMLEKTKTPEWSSVMDDIARLLSAYVQRKGELEEVKAKYKDILRACCVNDAVTSLELSLLLAGEGRDASHAGSQSHAASREACVYLTYPDLKATQPAQAEFTADESVIPPSRQQQLREQFLTQPLAVALLSVVSERPAAQEVHDAGGESEHV</sequence>
<evidence type="ECO:0000256" key="1">
    <source>
        <dbReference type="SAM" id="Coils"/>
    </source>
</evidence>
<gene>
    <name evidence="3" type="primary">LOC101860787</name>
</gene>
<dbReference type="GeneID" id="101860787"/>
<proteinExistence type="predicted"/>
<keyword evidence="2" id="KW-1185">Reference proteome</keyword>
<dbReference type="RefSeq" id="XP_005091420.1">
    <property type="nucleotide sequence ID" value="XM_005091363.3"/>
</dbReference>
<reference evidence="3" key="1">
    <citation type="submission" date="2025-08" db="UniProtKB">
        <authorList>
            <consortium name="RefSeq"/>
        </authorList>
    </citation>
    <scope>IDENTIFICATION</scope>
</reference>